<gene>
    <name evidence="1" type="ORF">SDC9_58263</name>
</gene>
<dbReference type="EMBL" id="VSSQ01001896">
    <property type="protein sequence ID" value="MPM11912.1"/>
    <property type="molecule type" value="Genomic_DNA"/>
</dbReference>
<proteinExistence type="predicted"/>
<accession>A0A644X6W9</accession>
<protein>
    <submittedName>
        <fullName evidence="1">Uncharacterized protein</fullName>
    </submittedName>
</protein>
<dbReference type="AlphaFoldDB" id="A0A644X6W9"/>
<comment type="caution">
    <text evidence="1">The sequence shown here is derived from an EMBL/GenBank/DDBJ whole genome shotgun (WGS) entry which is preliminary data.</text>
</comment>
<evidence type="ECO:0000313" key="1">
    <source>
        <dbReference type="EMBL" id="MPM11912.1"/>
    </source>
</evidence>
<organism evidence="1">
    <name type="scientific">bioreactor metagenome</name>
    <dbReference type="NCBI Taxonomy" id="1076179"/>
    <lineage>
        <taxon>unclassified sequences</taxon>
        <taxon>metagenomes</taxon>
        <taxon>ecological metagenomes</taxon>
    </lineage>
</organism>
<name>A0A644X6W9_9ZZZZ</name>
<reference evidence="1" key="1">
    <citation type="submission" date="2019-08" db="EMBL/GenBank/DDBJ databases">
        <authorList>
            <person name="Kucharzyk K."/>
            <person name="Murdoch R.W."/>
            <person name="Higgins S."/>
            <person name="Loffler F."/>
        </authorList>
    </citation>
    <scope>NUCLEOTIDE SEQUENCE</scope>
</reference>
<sequence>MKKFLAVSLILLACSVSLSANTTLAGTSGYIVVPSAEVTPSTNASAVTTAYSATFGTSGALHIPALQLAFKDTFETSLAVDIAGNTDLLLNVKWRFSKKGTTSLAAGLLGQWSGVSDTNQISTQLYLVSTFDSSIMDHPSKTTLLVGYSLMKGMNSDINFALAFQTPLLEKTFKGKVDFLMDFGNVSYSATPSAGDADNRGLVNVGIRLLPIEFLKSTFISVDIRALDLFDHQGRALSLGASISFRP</sequence>